<feature type="compositionally biased region" description="Pro residues" evidence="7">
    <location>
        <begin position="69"/>
        <end position="83"/>
    </location>
</feature>
<dbReference type="OrthoDB" id="498343at2759"/>
<dbReference type="GO" id="GO:0000974">
    <property type="term" value="C:Prp19 complex"/>
    <property type="evidence" value="ECO:0007669"/>
    <property type="project" value="TreeGrafter"/>
</dbReference>
<dbReference type="PANTHER" id="PTHR13296:SF0">
    <property type="entry name" value="PRE-MRNA-SPLICING FACTOR SPF27"/>
    <property type="match status" value="1"/>
</dbReference>
<evidence type="ECO:0000256" key="1">
    <source>
        <dbReference type="ARBA" id="ARBA00004123"/>
    </source>
</evidence>
<dbReference type="KEGG" id="mpp:MICPUCDRAFT_6657"/>
<feature type="non-terminal residue" evidence="8">
    <location>
        <position position="1"/>
    </location>
</feature>
<dbReference type="RefSeq" id="XP_003055177.1">
    <property type="nucleotide sequence ID" value="XM_003055131.1"/>
</dbReference>
<dbReference type="GO" id="GO:0008380">
    <property type="term" value="P:RNA splicing"/>
    <property type="evidence" value="ECO:0007669"/>
    <property type="project" value="UniProtKB-KW"/>
</dbReference>
<protein>
    <submittedName>
        <fullName evidence="8">Predicted protein</fullName>
    </submittedName>
</protein>
<keyword evidence="4" id="KW-0747">Spliceosome</keyword>
<dbReference type="Pfam" id="PF05700">
    <property type="entry name" value="BCAS2"/>
    <property type="match status" value="1"/>
</dbReference>
<evidence type="ECO:0000313" key="9">
    <source>
        <dbReference type="Proteomes" id="UP000001876"/>
    </source>
</evidence>
<keyword evidence="9" id="KW-1185">Reference proteome</keyword>
<name>C1MIR5_MICPC</name>
<evidence type="ECO:0000256" key="6">
    <source>
        <dbReference type="ARBA" id="ARBA00023242"/>
    </source>
</evidence>
<gene>
    <name evidence="8" type="ORF">MICPUCDRAFT_6657</name>
</gene>
<dbReference type="EMBL" id="GG663735">
    <property type="protein sequence ID" value="EEH60429.1"/>
    <property type="molecule type" value="Genomic_DNA"/>
</dbReference>
<evidence type="ECO:0000313" key="8">
    <source>
        <dbReference type="EMBL" id="EEH60429.1"/>
    </source>
</evidence>
<keyword evidence="5" id="KW-0508">mRNA splicing</keyword>
<dbReference type="GO" id="GO:0071013">
    <property type="term" value="C:catalytic step 2 spliceosome"/>
    <property type="evidence" value="ECO:0007669"/>
    <property type="project" value="TreeGrafter"/>
</dbReference>
<evidence type="ECO:0000256" key="7">
    <source>
        <dbReference type="SAM" id="MobiDB-lite"/>
    </source>
</evidence>
<keyword evidence="3" id="KW-0507">mRNA processing</keyword>
<comment type="subcellular location">
    <subcellularLocation>
        <location evidence="1">Nucleus</location>
    </subcellularLocation>
</comment>
<evidence type="ECO:0000256" key="4">
    <source>
        <dbReference type="ARBA" id="ARBA00022728"/>
    </source>
</evidence>
<evidence type="ECO:0000256" key="2">
    <source>
        <dbReference type="ARBA" id="ARBA00010788"/>
    </source>
</evidence>
<feature type="region of interest" description="Disordered" evidence="7">
    <location>
        <begin position="67"/>
        <end position="91"/>
    </location>
</feature>
<dbReference type="eggNOG" id="KOG3096">
    <property type="taxonomic scope" value="Eukaryota"/>
</dbReference>
<dbReference type="STRING" id="564608.C1MIR5"/>
<proteinExistence type="inferred from homology"/>
<dbReference type="GO" id="GO:0071011">
    <property type="term" value="C:precatalytic spliceosome"/>
    <property type="evidence" value="ECO:0007669"/>
    <property type="project" value="TreeGrafter"/>
</dbReference>
<comment type="similarity">
    <text evidence="2">Belongs to the SPF27 family.</text>
</comment>
<organism evidence="9">
    <name type="scientific">Micromonas pusilla (strain CCMP1545)</name>
    <name type="common">Picoplanktonic green alga</name>
    <dbReference type="NCBI Taxonomy" id="564608"/>
    <lineage>
        <taxon>Eukaryota</taxon>
        <taxon>Viridiplantae</taxon>
        <taxon>Chlorophyta</taxon>
        <taxon>Mamiellophyceae</taxon>
        <taxon>Mamiellales</taxon>
        <taxon>Mamiellaceae</taxon>
        <taxon>Micromonas</taxon>
    </lineage>
</organism>
<evidence type="ECO:0000256" key="5">
    <source>
        <dbReference type="ARBA" id="ARBA00023187"/>
    </source>
</evidence>
<feature type="non-terminal residue" evidence="8">
    <location>
        <position position="195"/>
    </location>
</feature>
<dbReference type="OMA" id="WQTANAN"/>
<dbReference type="GeneID" id="9680834"/>
<dbReference type="InterPro" id="IPR008409">
    <property type="entry name" value="SPF27"/>
</dbReference>
<dbReference type="AlphaFoldDB" id="C1MIR5"/>
<accession>C1MIR5</accession>
<dbReference type="PANTHER" id="PTHR13296">
    <property type="entry name" value="BCAS2 PROTEIN"/>
    <property type="match status" value="1"/>
</dbReference>
<keyword evidence="6" id="KW-0539">Nucleus</keyword>
<evidence type="ECO:0000256" key="3">
    <source>
        <dbReference type="ARBA" id="ARBA00022664"/>
    </source>
</evidence>
<sequence length="195" mass="22652">LIDALPYADVLPPDWRPLADRMVQEEMRRMTKRPKDYLAEMKPAYEMTYKDCPMIKKEMERVEKGIMKMPPPDSTRYSLPPPPKSKRDDPEAWEAAVKNAKAQLEHQTLRIQNLELMLKYGPNQWRAYNASLEAAIKRCARAASDQKAATAELNARRKLRQTAVGEKLQKLEREFYEGCRKNAELDFAIKKLEAE</sequence>
<reference evidence="8 9" key="1">
    <citation type="journal article" date="2009" name="Science">
        <title>Green evolution and dynamic adaptations revealed by genomes of the marine picoeukaryotes Micromonas.</title>
        <authorList>
            <person name="Worden A.Z."/>
            <person name="Lee J.H."/>
            <person name="Mock T."/>
            <person name="Rouze P."/>
            <person name="Simmons M.P."/>
            <person name="Aerts A.L."/>
            <person name="Allen A.E."/>
            <person name="Cuvelier M.L."/>
            <person name="Derelle E."/>
            <person name="Everett M.V."/>
            <person name="Foulon E."/>
            <person name="Grimwood J."/>
            <person name="Gundlach H."/>
            <person name="Henrissat B."/>
            <person name="Napoli C."/>
            <person name="McDonald S.M."/>
            <person name="Parker M.S."/>
            <person name="Rombauts S."/>
            <person name="Salamov A."/>
            <person name="Von Dassow P."/>
            <person name="Badger J.H."/>
            <person name="Coutinho P.M."/>
            <person name="Demir E."/>
            <person name="Dubchak I."/>
            <person name="Gentemann C."/>
            <person name="Eikrem W."/>
            <person name="Gready J.E."/>
            <person name="John U."/>
            <person name="Lanier W."/>
            <person name="Lindquist E.A."/>
            <person name="Lucas S."/>
            <person name="Mayer K.F."/>
            <person name="Moreau H."/>
            <person name="Not F."/>
            <person name="Otillar R."/>
            <person name="Panaud O."/>
            <person name="Pangilinan J."/>
            <person name="Paulsen I."/>
            <person name="Piegu B."/>
            <person name="Poliakov A."/>
            <person name="Robbens S."/>
            <person name="Schmutz J."/>
            <person name="Toulza E."/>
            <person name="Wyss T."/>
            <person name="Zelensky A."/>
            <person name="Zhou K."/>
            <person name="Armbrust E.V."/>
            <person name="Bhattacharya D."/>
            <person name="Goodenough U.W."/>
            <person name="Van de Peer Y."/>
            <person name="Grigoriev I.V."/>
        </authorList>
    </citation>
    <scope>NUCLEOTIDE SEQUENCE [LARGE SCALE GENOMIC DNA]</scope>
    <source>
        <strain evidence="8 9">CCMP1545</strain>
    </source>
</reference>
<dbReference type="Proteomes" id="UP000001876">
    <property type="component" value="Unassembled WGS sequence"/>
</dbReference>
<dbReference type="GO" id="GO:0006397">
    <property type="term" value="P:mRNA processing"/>
    <property type="evidence" value="ECO:0007669"/>
    <property type="project" value="UniProtKB-KW"/>
</dbReference>